<dbReference type="Proteomes" id="UP000032309">
    <property type="component" value="Unassembled WGS sequence"/>
</dbReference>
<keyword evidence="1" id="KW-0472">Membrane</keyword>
<evidence type="ECO:0000256" key="1">
    <source>
        <dbReference type="SAM" id="Phobius"/>
    </source>
</evidence>
<organism evidence="2 3">
    <name type="scientific">Candidatus Brocadia sinica JPN1</name>
    <dbReference type="NCBI Taxonomy" id="1197129"/>
    <lineage>
        <taxon>Bacteria</taxon>
        <taxon>Pseudomonadati</taxon>
        <taxon>Planctomycetota</taxon>
        <taxon>Candidatus Brocadiia</taxon>
        <taxon>Candidatus Brocadiales</taxon>
        <taxon>Candidatus Brocadiaceae</taxon>
        <taxon>Candidatus Brocadia</taxon>
    </lineage>
</organism>
<proteinExistence type="predicted"/>
<evidence type="ECO:0000313" key="3">
    <source>
        <dbReference type="Proteomes" id="UP000032309"/>
    </source>
</evidence>
<evidence type="ECO:0000313" key="2">
    <source>
        <dbReference type="EMBL" id="GAN32800.1"/>
    </source>
</evidence>
<protein>
    <recommendedName>
        <fullName evidence="4">AsmA-like C-terminal domain-containing protein</fullName>
    </recommendedName>
</protein>
<feature type="transmembrane region" description="Helical" evidence="1">
    <location>
        <begin position="6"/>
        <end position="26"/>
    </location>
</feature>
<keyword evidence="1" id="KW-0812">Transmembrane</keyword>
<name>A0ABQ0JVS0_9BACT</name>
<dbReference type="PANTHER" id="PTHR30441">
    <property type="entry name" value="DUF748 DOMAIN-CONTAINING PROTEIN"/>
    <property type="match status" value="1"/>
</dbReference>
<accession>A0ABQ0JVS0</accession>
<comment type="caution">
    <text evidence="2">The sequence shown here is derived from an EMBL/GenBank/DDBJ whole genome shotgun (WGS) entry which is preliminary data.</text>
</comment>
<dbReference type="InterPro" id="IPR052894">
    <property type="entry name" value="AsmA-related"/>
</dbReference>
<dbReference type="RefSeq" id="WP_052562902.1">
    <property type="nucleotide sequence ID" value="NZ_BAFN01000001.1"/>
</dbReference>
<reference evidence="3" key="1">
    <citation type="journal article" date="2015" name="Genome Announc.">
        <title>Draft Genome Sequence of an Anaerobic Ammonium-Oxidizing Bacterium, "Candidatus Brocadia sinica".</title>
        <authorList>
            <person name="Oshiki M."/>
            <person name="Shinyako-Hata K."/>
            <person name="Satoh H."/>
            <person name="Okabe S."/>
        </authorList>
    </citation>
    <scope>NUCLEOTIDE SEQUENCE [LARGE SCALE GENOMIC DNA]</scope>
    <source>
        <strain evidence="3">JPN1</strain>
    </source>
</reference>
<dbReference type="PANTHER" id="PTHR30441:SF8">
    <property type="entry name" value="DUF748 DOMAIN-CONTAINING PROTEIN"/>
    <property type="match status" value="1"/>
</dbReference>
<sequence length="777" mass="87071">MKKTVIIIAIIVGFVIGITATAYILIKRATSDEAIKGRLLSMLRDFGEAKIDHAHMDFLEGIEIDNLSFVGTSEDVRGKSLKIPKIVLKYSPKSLFKGKPVIINAIIIAPELTVEKPTDIWSLLDAIKANFDKLEMPAYTDALRQGIEIRNLKIHIKEDPQANSPEIKLSGIDITFLPYAGSFQDLLIKGDISDEFLGNYSFTMKLYPGIPKLDVEAYANNIEMNEDFLSRFPYIGKMLWNDYKPTGKVSVSCNASFHNRDQQKKMDYGISIHINGLEAMYTDWPILIYNLNGEVELNPEKLYLKGLVGYIKCGNYTSQAEFKGEFNLYGPQKTFVITIPNLYVNQELLENIPEFGKQVWSKVQPIGLVGLTLQHNEGENQERNYFLTVNCKGLEIKPQDFSRPISYVNGEFKLANNVIVFKNTSGFIQCGDQSVFAEMNGVYDMNSGRKIFNLHAPHLSITESFLKDLPNKEIGEKLWTNLHPAGTADISANFQGFGEKKADDYTMEINLKDCEILAGAYNIPLWGVSGRLEINKRGFFSKHIDAKCCGGHVEGTLSIQTDTNPHQYKGELNFSRVALEELSQKVTKTENSLSGLLYGNIKFQGNGTDPKNFHAEGQINVNEGYLTEVPIILSVFDFLNLSLSKKESFHSAKAKFMVKDGIIHIEDGRVFSDTIELNGRGNINFDGNIHIDVVAGFNKGLFSQLPIVGKFFDLVVGGVRKQLTMVEIKGTYSNPESHSVPFKPLTQSIKNMFEVLPKENHEITKATEGRKIENDSL</sequence>
<dbReference type="EMBL" id="BAFN01000001">
    <property type="protein sequence ID" value="GAN32800.1"/>
    <property type="molecule type" value="Genomic_DNA"/>
</dbReference>
<evidence type="ECO:0008006" key="4">
    <source>
        <dbReference type="Google" id="ProtNLM"/>
    </source>
</evidence>
<gene>
    <name evidence="2" type="ORF">BROSI_A1315</name>
</gene>
<keyword evidence="3" id="KW-1185">Reference proteome</keyword>
<keyword evidence="1" id="KW-1133">Transmembrane helix</keyword>